<evidence type="ECO:0000313" key="1">
    <source>
        <dbReference type="EMBL" id="MCU5778756.1"/>
    </source>
</evidence>
<gene>
    <name evidence="1" type="ORF">N5923_14790</name>
</gene>
<proteinExistence type="predicted"/>
<dbReference type="EMBL" id="JAODIM010000042">
    <property type="protein sequence ID" value="MCU5778756.1"/>
    <property type="molecule type" value="Genomic_DNA"/>
</dbReference>
<evidence type="ECO:0000313" key="2">
    <source>
        <dbReference type="Proteomes" id="UP001064262"/>
    </source>
</evidence>
<dbReference type="Proteomes" id="UP001064262">
    <property type="component" value="Unassembled WGS sequence"/>
</dbReference>
<sequence length="125" mass="13957">MVIVGGLVWYSGNAPRDDRLVSQKQLSESVWLYVTQYQDAAATDSDVYRYYLNKHLSDPMKVLQKSGPFLQADSGDATVTAIGDHVLVKLTGKVYSFSNSAFYYDARTPVMPRIDLNATASNPWK</sequence>
<reference evidence="1" key="1">
    <citation type="submission" date="2022-09" db="EMBL/GenBank/DDBJ databases">
        <title>Winslowiella arboricola sp. nov., isolated from bleeding cankers on broadleaf hosts.</title>
        <authorList>
            <person name="Brady C."/>
            <person name="Kaur S."/>
            <person name="Crampton B."/>
            <person name="Maddock D."/>
            <person name="Arnold D."/>
            <person name="Denman S."/>
        </authorList>
    </citation>
    <scope>NUCLEOTIDE SEQUENCE</scope>
    <source>
        <strain evidence="1">BAC 15a-03b</strain>
    </source>
</reference>
<dbReference type="RefSeq" id="WP_267142573.1">
    <property type="nucleotide sequence ID" value="NZ_JAODIL010000070.1"/>
</dbReference>
<accession>A0A9J6PVD0</accession>
<name>A0A9J6PVD0_9GAMM</name>
<dbReference type="AlphaFoldDB" id="A0A9J6PVD0"/>
<comment type="caution">
    <text evidence="1">The sequence shown here is derived from an EMBL/GenBank/DDBJ whole genome shotgun (WGS) entry which is preliminary data.</text>
</comment>
<keyword evidence="2" id="KW-1185">Reference proteome</keyword>
<organism evidence="1 2">
    <name type="scientific">Winslowiella arboricola</name>
    <dbReference type="NCBI Taxonomy" id="2978220"/>
    <lineage>
        <taxon>Bacteria</taxon>
        <taxon>Pseudomonadati</taxon>
        <taxon>Pseudomonadota</taxon>
        <taxon>Gammaproteobacteria</taxon>
        <taxon>Enterobacterales</taxon>
        <taxon>Erwiniaceae</taxon>
        <taxon>Winslowiella</taxon>
    </lineage>
</organism>
<protein>
    <submittedName>
        <fullName evidence="1">Uncharacterized protein</fullName>
    </submittedName>
</protein>